<gene>
    <name evidence="5" type="ORF">ACFFLS_16955</name>
</gene>
<evidence type="ECO:0000256" key="3">
    <source>
        <dbReference type="ARBA" id="ARBA00022840"/>
    </source>
</evidence>
<evidence type="ECO:0000313" key="6">
    <source>
        <dbReference type="Proteomes" id="UP001589734"/>
    </source>
</evidence>
<dbReference type="InterPro" id="IPR003593">
    <property type="entry name" value="AAA+_ATPase"/>
</dbReference>
<dbReference type="SUPFAM" id="SSF52540">
    <property type="entry name" value="P-loop containing nucleoside triphosphate hydrolases"/>
    <property type="match status" value="1"/>
</dbReference>
<evidence type="ECO:0000256" key="2">
    <source>
        <dbReference type="ARBA" id="ARBA00022741"/>
    </source>
</evidence>
<dbReference type="PROSITE" id="PS50893">
    <property type="entry name" value="ABC_TRANSPORTER_2"/>
    <property type="match status" value="1"/>
</dbReference>
<dbReference type="InterPro" id="IPR003439">
    <property type="entry name" value="ABC_transporter-like_ATP-bd"/>
</dbReference>
<name>A0ABV6BTI1_9FLAO</name>
<dbReference type="PANTHER" id="PTHR42939:SF1">
    <property type="entry name" value="ABC TRANSPORTER ATP-BINDING PROTEIN ALBC-RELATED"/>
    <property type="match status" value="1"/>
</dbReference>
<organism evidence="5 6">
    <name type="scientific">Flavobacterium procerum</name>
    <dbReference type="NCBI Taxonomy" id="1455569"/>
    <lineage>
        <taxon>Bacteria</taxon>
        <taxon>Pseudomonadati</taxon>
        <taxon>Bacteroidota</taxon>
        <taxon>Flavobacteriia</taxon>
        <taxon>Flavobacteriales</taxon>
        <taxon>Flavobacteriaceae</taxon>
        <taxon>Flavobacterium</taxon>
    </lineage>
</organism>
<feature type="domain" description="ABC transporter" evidence="4">
    <location>
        <begin position="2"/>
        <end position="214"/>
    </location>
</feature>
<dbReference type="InterPro" id="IPR027417">
    <property type="entry name" value="P-loop_NTPase"/>
</dbReference>
<dbReference type="Proteomes" id="UP001589734">
    <property type="component" value="Unassembled WGS sequence"/>
</dbReference>
<reference evidence="5 6" key="1">
    <citation type="submission" date="2024-09" db="EMBL/GenBank/DDBJ databases">
        <authorList>
            <person name="Sun Q."/>
            <person name="Mori K."/>
        </authorList>
    </citation>
    <scope>NUCLEOTIDE SEQUENCE [LARGE SCALE GENOMIC DNA]</scope>
    <source>
        <strain evidence="5 6">CGMCC 1.12926</strain>
    </source>
</reference>
<dbReference type="EMBL" id="JBHLYW010000010">
    <property type="protein sequence ID" value="MFC0078741.1"/>
    <property type="molecule type" value="Genomic_DNA"/>
</dbReference>
<protein>
    <submittedName>
        <fullName evidence="5">ATP-binding cassette domain-containing protein</fullName>
    </submittedName>
</protein>
<dbReference type="PANTHER" id="PTHR42939">
    <property type="entry name" value="ABC TRANSPORTER ATP-BINDING PROTEIN ALBC-RELATED"/>
    <property type="match status" value="1"/>
</dbReference>
<dbReference type="InterPro" id="IPR051782">
    <property type="entry name" value="ABC_Transporter_VariousFunc"/>
</dbReference>
<dbReference type="GO" id="GO:0005524">
    <property type="term" value="F:ATP binding"/>
    <property type="evidence" value="ECO:0007669"/>
    <property type="project" value="UniProtKB-KW"/>
</dbReference>
<proteinExistence type="predicted"/>
<keyword evidence="3 5" id="KW-0067">ATP-binding</keyword>
<keyword evidence="1" id="KW-0813">Transport</keyword>
<dbReference type="RefSeq" id="WP_379684327.1">
    <property type="nucleotide sequence ID" value="NZ_JBHLYW010000010.1"/>
</dbReference>
<comment type="caution">
    <text evidence="5">The sequence shown here is derived from an EMBL/GenBank/DDBJ whole genome shotgun (WGS) entry which is preliminary data.</text>
</comment>
<evidence type="ECO:0000259" key="4">
    <source>
        <dbReference type="PROSITE" id="PS50893"/>
    </source>
</evidence>
<sequence length="218" mass="25369">MLKITIDQKKYKDKSILENINIVINQPGIYGVIGKNGQGKTTLFKCILGLENFNGNCFVNEEKVILQNAGWVPTEPPIYGELTANEFYDFYAHLLDVKTKNNNQIFEVPSNQLIREFSTGMKKKTYLNAVFQKEFPIYILDEPFNGLDLESNYLLMNYIREISKTSVVFISSHILEILYKDCDKIFLLKDRNVHEFQKNQFSEIEGKLFKHQSNKHLI</sequence>
<accession>A0ABV6BTI1</accession>
<evidence type="ECO:0000313" key="5">
    <source>
        <dbReference type="EMBL" id="MFC0078741.1"/>
    </source>
</evidence>
<dbReference type="Pfam" id="PF00005">
    <property type="entry name" value="ABC_tran"/>
    <property type="match status" value="1"/>
</dbReference>
<evidence type="ECO:0000256" key="1">
    <source>
        <dbReference type="ARBA" id="ARBA00022448"/>
    </source>
</evidence>
<dbReference type="Gene3D" id="3.40.50.300">
    <property type="entry name" value="P-loop containing nucleotide triphosphate hydrolases"/>
    <property type="match status" value="1"/>
</dbReference>
<dbReference type="SMART" id="SM00382">
    <property type="entry name" value="AAA"/>
    <property type="match status" value="1"/>
</dbReference>
<keyword evidence="6" id="KW-1185">Reference proteome</keyword>
<keyword evidence="2" id="KW-0547">Nucleotide-binding</keyword>